<dbReference type="GeneID" id="86051306"/>
<dbReference type="Proteomes" id="UP000003416">
    <property type="component" value="Unassembled WGS sequence"/>
</dbReference>
<accession>F3PVR3</accession>
<dbReference type="EMBL" id="AFBN01000082">
    <property type="protein sequence ID" value="EGF53427.1"/>
    <property type="molecule type" value="Genomic_DNA"/>
</dbReference>
<keyword evidence="2" id="KW-1185">Reference proteome</keyword>
<sequence length="134" mass="15158">MTDKKKSLDFILDAEKVARILFSPSHIAEGRVSPKAFRLEILRGGAEDYISVLRDEEEKLQQVSVNFKPRTQGDKIYGYTLLKANEIRELDTELENRTVTLTPKPSKNLPLHAGISLYINNKKITAKDVSSDID</sequence>
<reference evidence="1 2" key="1">
    <citation type="submission" date="2011-02" db="EMBL/GenBank/DDBJ databases">
        <authorList>
            <person name="Weinstock G."/>
            <person name="Sodergren E."/>
            <person name="Clifton S."/>
            <person name="Fulton L."/>
            <person name="Fulton B."/>
            <person name="Courtney L."/>
            <person name="Fronick C."/>
            <person name="Harrison M."/>
            <person name="Strong C."/>
            <person name="Farmer C."/>
            <person name="Delahaunty K."/>
            <person name="Markovic C."/>
            <person name="Hall O."/>
            <person name="Minx P."/>
            <person name="Tomlinson C."/>
            <person name="Mitreva M."/>
            <person name="Hou S."/>
            <person name="Chen J."/>
            <person name="Wollam A."/>
            <person name="Pepin K.H."/>
            <person name="Johnson M."/>
            <person name="Bhonagiri V."/>
            <person name="Zhang X."/>
            <person name="Suruliraj S."/>
            <person name="Warren W."/>
            <person name="Chinwalla A."/>
            <person name="Mardis E.R."/>
            <person name="Wilson R.K."/>
        </authorList>
    </citation>
    <scope>NUCLEOTIDE SEQUENCE [LARGE SCALE GENOMIC DNA]</scope>
    <source>
        <strain evidence="1 2">YIT 12057</strain>
    </source>
</reference>
<dbReference type="STRING" id="763034.HMPREF9446_02841"/>
<evidence type="ECO:0000313" key="2">
    <source>
        <dbReference type="Proteomes" id="UP000003416"/>
    </source>
</evidence>
<name>F3PVR3_9BACE</name>
<dbReference type="eggNOG" id="ENOG5030PC1">
    <property type="taxonomic scope" value="Bacteria"/>
</dbReference>
<protein>
    <submittedName>
        <fullName evidence="1">Uncharacterized protein</fullName>
    </submittedName>
</protein>
<dbReference type="AlphaFoldDB" id="F3PVR3"/>
<dbReference type="RefSeq" id="WP_009126080.1">
    <property type="nucleotide sequence ID" value="NZ_GL882676.1"/>
</dbReference>
<organism evidence="1 2">
    <name type="scientific">Bacteroides fluxus YIT 12057</name>
    <dbReference type="NCBI Taxonomy" id="763034"/>
    <lineage>
        <taxon>Bacteria</taxon>
        <taxon>Pseudomonadati</taxon>
        <taxon>Bacteroidota</taxon>
        <taxon>Bacteroidia</taxon>
        <taxon>Bacteroidales</taxon>
        <taxon>Bacteroidaceae</taxon>
        <taxon>Bacteroides</taxon>
    </lineage>
</organism>
<gene>
    <name evidence="1" type="ORF">HMPREF9446_02841</name>
</gene>
<evidence type="ECO:0000313" key="1">
    <source>
        <dbReference type="EMBL" id="EGF53427.1"/>
    </source>
</evidence>
<proteinExistence type="predicted"/>
<comment type="caution">
    <text evidence="1">The sequence shown here is derived from an EMBL/GenBank/DDBJ whole genome shotgun (WGS) entry which is preliminary data.</text>
</comment>
<dbReference type="HOGENOM" id="CLU_1891958_0_0_10"/>